<dbReference type="InterPro" id="IPR003864">
    <property type="entry name" value="CSC1/OSCA1-like_7TM"/>
</dbReference>
<feature type="repeat" description="ANK" evidence="13">
    <location>
        <begin position="207"/>
        <end position="239"/>
    </location>
</feature>
<evidence type="ECO:0000313" key="18">
    <source>
        <dbReference type="EMBL" id="KAF4678339.1"/>
    </source>
</evidence>
<accession>A0A7J6N337</accession>
<reference evidence="18 19" key="1">
    <citation type="submission" date="2020-04" db="EMBL/GenBank/DDBJ databases">
        <title>Perkinsus chesapeaki whole genome sequence.</title>
        <authorList>
            <person name="Bogema D.R."/>
        </authorList>
    </citation>
    <scope>NUCLEOTIDE SEQUENCE [LARGE SCALE GENOMIC DNA]</scope>
    <source>
        <strain evidence="18">ATCC PRA-425</strain>
    </source>
</reference>
<dbReference type="Gene3D" id="1.10.510.10">
    <property type="entry name" value="Transferase(Phosphotransferase) domain 1"/>
    <property type="match status" value="1"/>
</dbReference>
<protein>
    <submittedName>
        <fullName evidence="18">Protein kinase kinase kinase</fullName>
    </submittedName>
</protein>
<evidence type="ECO:0000256" key="8">
    <source>
        <dbReference type="ARBA" id="ARBA00022840"/>
    </source>
</evidence>
<evidence type="ECO:0000256" key="11">
    <source>
        <dbReference type="ARBA" id="ARBA00047899"/>
    </source>
</evidence>
<dbReference type="GO" id="GO:0004674">
    <property type="term" value="F:protein serine/threonine kinase activity"/>
    <property type="evidence" value="ECO:0007669"/>
    <property type="project" value="UniProtKB-EC"/>
</dbReference>
<comment type="catalytic activity">
    <reaction evidence="12">
        <text>L-seryl-[protein] + ATP = O-phospho-L-seryl-[protein] + ADP + H(+)</text>
        <dbReference type="Rhea" id="RHEA:17989"/>
        <dbReference type="Rhea" id="RHEA-COMP:9863"/>
        <dbReference type="Rhea" id="RHEA-COMP:11604"/>
        <dbReference type="ChEBI" id="CHEBI:15378"/>
        <dbReference type="ChEBI" id="CHEBI:29999"/>
        <dbReference type="ChEBI" id="CHEBI:30616"/>
        <dbReference type="ChEBI" id="CHEBI:83421"/>
        <dbReference type="ChEBI" id="CHEBI:456216"/>
        <dbReference type="EC" id="2.7.11.1"/>
    </reaction>
</comment>
<gene>
    <name evidence="18" type="primary">EDR1_1</name>
    <name evidence="18" type="ORF">FOL47_000068</name>
</gene>
<evidence type="ECO:0000256" key="10">
    <source>
        <dbReference type="ARBA" id="ARBA00023136"/>
    </source>
</evidence>
<evidence type="ECO:0000256" key="4">
    <source>
        <dbReference type="ARBA" id="ARBA00022679"/>
    </source>
</evidence>
<dbReference type="InterPro" id="IPR045122">
    <property type="entry name" value="Csc1-like"/>
</dbReference>
<comment type="subcellular location">
    <subcellularLocation>
        <location evidence="1">Membrane</location>
        <topology evidence="1">Multi-pass membrane protein</topology>
    </subcellularLocation>
</comment>
<keyword evidence="5 16" id="KW-0812">Transmembrane</keyword>
<dbReference type="Pfam" id="PF13967">
    <property type="entry name" value="RSN1_TM"/>
    <property type="match status" value="1"/>
</dbReference>
<sequence length="2993" mass="341379">MLFSLAHAHININTSALWAGTEASNIMIADDQVLSGDLGKLEQELRSVSKTLSQTTNAKQRIDLSKKLKRLKLQCQQALKEQQQGDEDQENQEKESLFEGTAGQIEEEMRRQYGLLATTTDSETKKQISLRIEELKGDFLRSMGEIRKIATRRRRSSLRNIVAGTKPREQDALEALLRAVAAGNVNEVKEICQDPQLNVSVDSRDASGWSALHHASLIGWTDVAACLIDMKADVNAINDMGGTPLHSAVEMEYTDMVKLLLENDADPLIEDIMCCHAFANATPDLIRGFRKYLPREILPADEDGDEPWEVDLADLEYGPVLGSGAAADVYRGTWREADVAIKNISWSKARETEEKTAEFKRELDILVNLRHPNLMLFMGAFTKSRPLRLVTELCEGGALSTVLYDRKDLEMTWEQKKKICFDTAKGIYYLHTNNPLITHRDLKSQNLLLAHPFKGPKSVPFIKIADFGIALMKHDVEPSESSTVQDAGGTWAWMAPEILSDDPCDHQVDIYSFAICMYEIITRTRPYDDQPSLSPIAIVINVSTGMRPDLEALPKDCPRSLRELMVDCWHGDASARPVARTVWERLRDITLSDKLRLCIDDGEENSLNRIYKHMDGSEVAFTCLVCTIAFWAQWIAYEILKYNKFCRQLYCQKLYHPKEIDRYNALHIIERPPSVWPFPTILHSWFSLRKFDLLPWIGPDAFMVLRYCQMCFTFCCWASVLSFATLIPMYWSGDNDSLVYGVNLLSFSNLDQSSQWFWSPVAAAYILTWLFLFLLSREYRLFARVRSSWIASMPGEDWQQRRTIMVERIPPQHRSRRAVRHFFAEILGEDAVQACAFCHDVSGLRAKTRLRRVLSRCQSGPRVLVPNSARKTIRRRVRDLDEKICSLRTALWHGSSATLESPHGAVTPRHQVAQTLPETVNNSTADSEEDGERDGTPRELAGVAGPDSPAVDTELGDASSPDEALDLTWENDLDVIMDDSSISSVEPHRAAPAGRGTPVRVIMGRGLSASTSEGGGDQSPTTVIPDIKDCTAFVTFRTMRLKQMALQLRLADSTDEWRVSSAPSPSDIIWPNITFPAHQATKRQRITKLIYWTWAMGYALPLVAIQSLALPWACSTNEEGGFELWTKLAALYVPTILQLLLIVALPRIFRWICVNYERQKTRSGVTVSVLRRIFVFQLLTVYVIVIGEVWLSFPGIVSMAGTTLENALRSMGQDIASVGVYLVTMLVAKIGFGLGWTLLRGGDLMLMLWQKYRHPDEDPQLSHVPYAIELVDMCFAFLICASYMVVSPLILIPGVLYFGTAMVIYTYQFTYMHSHKYETGGNIWLRLFQCSILSVCSSHVALAAVFVAQGSPKLALLLVPLAIGTYWYGQMLISQHHSPSQDMSIWAAMRIDHCCAALEETLSQRTPFDPEIGNPTDTPSARSSLSSGGASRTSLPPIGPLSGEVLSEKQCKAMIYRMGRIEGSLKDQRQVYKGKVDEIRREAERKLAEASSVERQLKAQLDGANAGFSRMVEETKWLRSQLEAAQRAQQAAWEGLKAKEKELAVSYEIHRKETKLAIERYKTLEETSGRELRVEKERRVEENETARVEEARLMRCIEDKEGTIRKLEATIEKCREKVSAAESEVRALGDEKRAEIRARDTEIHRLGEEIATRDECIETLQKDEAERTVALHAEIEVLRKELTHNAVHVELAKCKERLRLKEKSYEELARNALADAERYRVEVGSIHERYQRERREAEKAYGLRILELEHQIGGARRIAEEHMAGAAEKERVYREGLEAKNVEIRGLSVVIDDLQRKIEVKDLAYKALVNEMEEDGKEKEADKEKVALRKAVKELDNRFKWQAREFDGIVRQFGKVIEEKDRRVQAMMEEVEAAKRKVDEERTARHAADAEWLGRIREKENGYDRVLELLAGKDAEIRAEQERTAAEARKVTVVEREMERRDHGWRQKIAWHERDYKELMTKLEGVKMRGTEDWERWRRSVEGLLREHEEDKKAWEKERKGLCFEIADWKSKHAAVLITVEELKMKVQTLHDEMDAMTAAFEEERQGLERQIIQVRRELEFKLEHAEEQYQHLLAEYEALKARYEKDAASAAKMRMLEEEIEQLNITVEALKKEIQRLNGVIGTLKTQIRNKDFLIDDIKRETADILVAKEQAYQVLVKQFNELSDEFDKFKEDVAEERARELGVWREKEQEWKKENHRQNVKISDLQERLEKADELNEDQQRGFDQLTGALGLALERATMERSDIERKMSLAVENMIVENTTMVEEVRYVKSAVAEERAAIHRRMKETEDLHKGEAKKLELQLAAREAEAATVAEGLRGKIRRLQEVIDNDEEAVMLKEKVKELEEKVINSDSAIAAAAVETAELMQRIEAHKTESLEKEQLMRRKAKMEEVKYRRMLFENEDLKELLQIEMEKAAKACRVLEEQLAGLPEVYDAEIVSLRDKLSSLITAHDCEAANNEALRMELRRERRERSEAKEKLERTLRNVASILTAIRRFKLDLGYDDDDSTSHAHSVPLPAVLLMTSKILDGEFSNSSVAVAAGRLDEGSLRRSSAPYKVLFLDIDGVMNTVKGGCQCVFEEGLVRRVADIVRRTDCKIVWTTYWRGFQDYITYAFCRIGDLPHDVVIGRTAGEPHLNYLASNKRVYTSRLDEIKSWMKEHPKLVERYVILDDRDVVSPEDPEYSRFVQPTYSRGITEEEAKRVAATVEGGTWAEYISDTVSETAHTLSNYLNSPENTRWREGYRRTLTEGLSNIWQGGAENCSGGGQSSDDENEARLPDRGPIPSDALHDLRTATRGKRRGSDDAAVSSLGHEVCDRTMIERLKSIANTSTKMSEETCRAIHTLTISIDKEIKVLEDLIERLRQRDDEYVRLQGMKDRLERHRTTAAERLRRRSNHPSLQTAHNHTSSQDIPEVLRLASRELYEETRQVEEAEGNFVASTEGLCKTLKDVLYSDGNKHSVDVYVEELIHLEEAFFMGMHHCYQAASSHVGSFLS</sequence>
<dbReference type="InterPro" id="IPR001245">
    <property type="entry name" value="Ser-Thr/Tyr_kinase_cat_dom"/>
</dbReference>
<evidence type="ECO:0000256" key="2">
    <source>
        <dbReference type="ARBA" id="ARBA00007779"/>
    </source>
</evidence>
<feature type="domain" description="Protein kinase" evidence="17">
    <location>
        <begin position="315"/>
        <end position="591"/>
    </location>
</feature>
<feature type="coiled-coil region" evidence="14">
    <location>
        <begin position="2315"/>
        <end position="2348"/>
    </location>
</feature>
<dbReference type="PROSITE" id="PS50088">
    <property type="entry name" value="ANK_REPEAT"/>
    <property type="match status" value="2"/>
</dbReference>
<dbReference type="PROSITE" id="PS50011">
    <property type="entry name" value="PROTEIN_KINASE_DOM"/>
    <property type="match status" value="1"/>
</dbReference>
<feature type="region of interest" description="Disordered" evidence="15">
    <location>
        <begin position="79"/>
        <end position="103"/>
    </location>
</feature>
<feature type="compositionally biased region" description="Polar residues" evidence="15">
    <location>
        <begin position="913"/>
        <end position="925"/>
    </location>
</feature>
<dbReference type="Pfam" id="PF07714">
    <property type="entry name" value="PK_Tyr_Ser-Thr"/>
    <property type="match status" value="1"/>
</dbReference>
<feature type="transmembrane region" description="Helical" evidence="16">
    <location>
        <begin position="756"/>
        <end position="776"/>
    </location>
</feature>
<evidence type="ECO:0000256" key="12">
    <source>
        <dbReference type="ARBA" id="ARBA00048679"/>
    </source>
</evidence>
<dbReference type="InterPro" id="IPR032880">
    <property type="entry name" value="CSC1/OSCA1-like_N"/>
</dbReference>
<dbReference type="OrthoDB" id="419363at2759"/>
<feature type="transmembrane region" description="Helical" evidence="16">
    <location>
        <begin position="1354"/>
        <end position="1373"/>
    </location>
</feature>
<evidence type="ECO:0000256" key="6">
    <source>
        <dbReference type="ARBA" id="ARBA00022741"/>
    </source>
</evidence>
<keyword evidence="13" id="KW-0040">ANK repeat</keyword>
<dbReference type="Pfam" id="PF18143">
    <property type="entry name" value="HAD_SAK_2"/>
    <property type="match status" value="1"/>
</dbReference>
<dbReference type="PROSITE" id="PS50297">
    <property type="entry name" value="ANK_REP_REGION"/>
    <property type="match status" value="1"/>
</dbReference>
<dbReference type="GO" id="GO:0005227">
    <property type="term" value="F:calcium-activated cation channel activity"/>
    <property type="evidence" value="ECO:0007669"/>
    <property type="project" value="InterPro"/>
</dbReference>
<evidence type="ECO:0000256" key="3">
    <source>
        <dbReference type="ARBA" id="ARBA00022448"/>
    </source>
</evidence>
<dbReference type="GO" id="GO:0005524">
    <property type="term" value="F:ATP binding"/>
    <property type="evidence" value="ECO:0007669"/>
    <property type="project" value="UniProtKB-KW"/>
</dbReference>
<evidence type="ECO:0000256" key="13">
    <source>
        <dbReference type="PROSITE-ProRule" id="PRU00023"/>
    </source>
</evidence>
<organism evidence="18 19">
    <name type="scientific">Perkinsus chesapeaki</name>
    <name type="common">Clam parasite</name>
    <name type="synonym">Perkinsus andrewsi</name>
    <dbReference type="NCBI Taxonomy" id="330153"/>
    <lineage>
        <taxon>Eukaryota</taxon>
        <taxon>Sar</taxon>
        <taxon>Alveolata</taxon>
        <taxon>Perkinsozoa</taxon>
        <taxon>Perkinsea</taxon>
        <taxon>Perkinsida</taxon>
        <taxon>Perkinsidae</taxon>
        <taxon>Perkinsus</taxon>
    </lineage>
</organism>
<feature type="coiled-coil region" evidence="14">
    <location>
        <begin position="1978"/>
        <end position="2128"/>
    </location>
</feature>
<dbReference type="InterPro" id="IPR002110">
    <property type="entry name" value="Ankyrin_rpt"/>
</dbReference>
<dbReference type="InterPro" id="IPR036770">
    <property type="entry name" value="Ankyrin_rpt-contain_sf"/>
</dbReference>
<feature type="compositionally biased region" description="Low complexity" evidence="15">
    <location>
        <begin position="1420"/>
        <end position="1435"/>
    </location>
</feature>
<comment type="catalytic activity">
    <reaction evidence="11">
        <text>L-threonyl-[protein] + ATP = O-phospho-L-threonyl-[protein] + ADP + H(+)</text>
        <dbReference type="Rhea" id="RHEA:46608"/>
        <dbReference type="Rhea" id="RHEA-COMP:11060"/>
        <dbReference type="Rhea" id="RHEA-COMP:11605"/>
        <dbReference type="ChEBI" id="CHEBI:15378"/>
        <dbReference type="ChEBI" id="CHEBI:30013"/>
        <dbReference type="ChEBI" id="CHEBI:30616"/>
        <dbReference type="ChEBI" id="CHEBI:61977"/>
        <dbReference type="ChEBI" id="CHEBI:456216"/>
        <dbReference type="EC" id="2.7.11.1"/>
    </reaction>
</comment>
<dbReference type="SMART" id="SM00220">
    <property type="entry name" value="S_TKc"/>
    <property type="match status" value="1"/>
</dbReference>
<feature type="transmembrane region" description="Helical" evidence="16">
    <location>
        <begin position="1323"/>
        <end position="1347"/>
    </location>
</feature>
<evidence type="ECO:0000256" key="15">
    <source>
        <dbReference type="SAM" id="MobiDB-lite"/>
    </source>
</evidence>
<comment type="similarity">
    <text evidence="2">Belongs to the CSC1 (TC 1.A.17) family.</text>
</comment>
<feature type="transmembrane region" description="Helical" evidence="16">
    <location>
        <begin position="1173"/>
        <end position="1198"/>
    </location>
</feature>
<feature type="transmembrane region" description="Helical" evidence="16">
    <location>
        <begin position="1218"/>
        <end position="1239"/>
    </location>
</feature>
<feature type="compositionally biased region" description="Polar residues" evidence="15">
    <location>
        <begin position="2895"/>
        <end position="2909"/>
    </location>
</feature>
<dbReference type="Gene3D" id="1.25.40.20">
    <property type="entry name" value="Ankyrin repeat-containing domain"/>
    <property type="match status" value="1"/>
</dbReference>
<evidence type="ECO:0000256" key="1">
    <source>
        <dbReference type="ARBA" id="ARBA00004141"/>
    </source>
</evidence>
<evidence type="ECO:0000256" key="9">
    <source>
        <dbReference type="ARBA" id="ARBA00022989"/>
    </source>
</evidence>
<feature type="coiled-coil region" evidence="14">
    <location>
        <begin position="2161"/>
        <end position="2256"/>
    </location>
</feature>
<dbReference type="Pfam" id="PF02714">
    <property type="entry name" value="RSN1_7TM"/>
    <property type="match status" value="1"/>
</dbReference>
<dbReference type="FunFam" id="3.30.200.20:FF:000034">
    <property type="entry name" value="Kinase suppressor of Ras 1"/>
    <property type="match status" value="1"/>
</dbReference>
<feature type="transmembrane region" description="Helical" evidence="16">
    <location>
        <begin position="711"/>
        <end position="731"/>
    </location>
</feature>
<feature type="coiled-coil region" evidence="14">
    <location>
        <begin position="2459"/>
        <end position="2486"/>
    </location>
</feature>
<feature type="region of interest" description="Disordered" evidence="15">
    <location>
        <begin position="913"/>
        <end position="962"/>
    </location>
</feature>
<dbReference type="PANTHER" id="PTHR13018:SF5">
    <property type="entry name" value="RE44586P"/>
    <property type="match status" value="1"/>
</dbReference>
<evidence type="ECO:0000313" key="19">
    <source>
        <dbReference type="Proteomes" id="UP000591131"/>
    </source>
</evidence>
<keyword evidence="3" id="KW-0813">Transport</keyword>
<dbReference type="PANTHER" id="PTHR13018">
    <property type="entry name" value="PROBABLE MEMBRANE PROTEIN DUF221-RELATED"/>
    <property type="match status" value="1"/>
</dbReference>
<feature type="region of interest" description="Disordered" evidence="15">
    <location>
        <begin position="1406"/>
        <end position="1443"/>
    </location>
</feature>
<feature type="coiled-coil region" evidence="14">
    <location>
        <begin position="1791"/>
        <end position="1891"/>
    </location>
</feature>
<dbReference type="PROSITE" id="PS00108">
    <property type="entry name" value="PROTEIN_KINASE_ST"/>
    <property type="match status" value="1"/>
</dbReference>
<keyword evidence="19" id="KW-1185">Reference proteome</keyword>
<keyword evidence="14" id="KW-0175">Coiled coil</keyword>
<keyword evidence="7 18" id="KW-0418">Kinase</keyword>
<dbReference type="SUPFAM" id="SSF48403">
    <property type="entry name" value="Ankyrin repeat"/>
    <property type="match status" value="1"/>
</dbReference>
<evidence type="ECO:0000256" key="5">
    <source>
        <dbReference type="ARBA" id="ARBA00022692"/>
    </source>
</evidence>
<feature type="transmembrane region" description="Helical" evidence="16">
    <location>
        <begin position="1089"/>
        <end position="1109"/>
    </location>
</feature>
<feature type="region of interest" description="Disordered" evidence="15">
    <location>
        <begin position="2886"/>
        <end position="2910"/>
    </location>
</feature>
<dbReference type="GO" id="GO:0005886">
    <property type="term" value="C:plasma membrane"/>
    <property type="evidence" value="ECO:0007669"/>
    <property type="project" value="TreeGrafter"/>
</dbReference>
<evidence type="ECO:0000256" key="16">
    <source>
        <dbReference type="SAM" id="Phobius"/>
    </source>
</evidence>
<evidence type="ECO:0000259" key="17">
    <source>
        <dbReference type="PROSITE" id="PS50011"/>
    </source>
</evidence>
<dbReference type="Pfam" id="PF12796">
    <property type="entry name" value="Ank_2"/>
    <property type="match status" value="1"/>
</dbReference>
<dbReference type="EMBL" id="JAAPAO010000001">
    <property type="protein sequence ID" value="KAF4678339.1"/>
    <property type="molecule type" value="Genomic_DNA"/>
</dbReference>
<keyword evidence="4" id="KW-0808">Transferase</keyword>
<comment type="caution">
    <text evidence="18">The sequence shown here is derived from an EMBL/GenBank/DDBJ whole genome shotgun (WGS) entry which is preliminary data.</text>
</comment>
<dbReference type="CDD" id="cd13999">
    <property type="entry name" value="STKc_MAP3K-like"/>
    <property type="match status" value="1"/>
</dbReference>
<feature type="transmembrane region" description="Helical" evidence="16">
    <location>
        <begin position="1275"/>
        <end position="1303"/>
    </location>
</feature>
<feature type="coiled-coil region" evidence="14">
    <location>
        <begin position="1597"/>
        <end position="1631"/>
    </location>
</feature>
<keyword evidence="6" id="KW-0547">Nucleotide-binding</keyword>
<feature type="repeat" description="ANK" evidence="13">
    <location>
        <begin position="240"/>
        <end position="272"/>
    </location>
</feature>
<proteinExistence type="inferred from homology"/>
<feature type="transmembrane region" description="Helical" evidence="16">
    <location>
        <begin position="619"/>
        <end position="640"/>
    </location>
</feature>
<name>A0A7J6N337_PERCH</name>
<keyword evidence="10 16" id="KW-0472">Membrane</keyword>
<dbReference type="SUPFAM" id="SSF56112">
    <property type="entry name" value="Protein kinase-like (PK-like)"/>
    <property type="match status" value="1"/>
</dbReference>
<keyword evidence="8" id="KW-0067">ATP-binding</keyword>
<dbReference type="SMART" id="SM00248">
    <property type="entry name" value="ANK"/>
    <property type="match status" value="2"/>
</dbReference>
<dbReference type="InterPro" id="IPR011009">
    <property type="entry name" value="Kinase-like_dom_sf"/>
</dbReference>
<evidence type="ECO:0000256" key="14">
    <source>
        <dbReference type="SAM" id="Coils"/>
    </source>
</evidence>
<keyword evidence="9 16" id="KW-1133">Transmembrane helix</keyword>
<evidence type="ECO:0000256" key="7">
    <source>
        <dbReference type="ARBA" id="ARBA00022777"/>
    </source>
</evidence>
<dbReference type="Proteomes" id="UP000591131">
    <property type="component" value="Unassembled WGS sequence"/>
</dbReference>
<feature type="transmembrane region" description="Helical" evidence="16">
    <location>
        <begin position="1129"/>
        <end position="1152"/>
    </location>
</feature>
<dbReference type="InterPro" id="IPR008271">
    <property type="entry name" value="Ser/Thr_kinase_AS"/>
</dbReference>
<feature type="region of interest" description="Disordered" evidence="15">
    <location>
        <begin position="2754"/>
        <end position="2807"/>
    </location>
</feature>
<dbReference type="InterPro" id="IPR000719">
    <property type="entry name" value="Prot_kinase_dom"/>
</dbReference>